<accession>A0AAE1DI21</accession>
<feature type="non-terminal residue" evidence="1">
    <location>
        <position position="1"/>
    </location>
</feature>
<proteinExistence type="predicted"/>
<protein>
    <submittedName>
        <fullName evidence="1">Uncharacterized protein</fullName>
    </submittedName>
</protein>
<evidence type="ECO:0000313" key="2">
    <source>
        <dbReference type="Proteomes" id="UP001283361"/>
    </source>
</evidence>
<keyword evidence="2" id="KW-1185">Reference proteome</keyword>
<dbReference type="Proteomes" id="UP001283361">
    <property type="component" value="Unassembled WGS sequence"/>
</dbReference>
<sequence>VKGYFTHQFMRFRVTSPITSSGLLHQSLYEVQGYFTNHRFRVTSPITSSGLLHPSLYEVQGYFTNHKFRVTSPIIGSGLLTNHKFRVTSPITLRGSGLLHPKMHALIKMDGSPIISWYTLKLMHPCSTIVCYQNPVTLWYH</sequence>
<name>A0AAE1DI21_9GAST</name>
<evidence type="ECO:0000313" key="1">
    <source>
        <dbReference type="EMBL" id="KAK3771346.1"/>
    </source>
</evidence>
<organism evidence="1 2">
    <name type="scientific">Elysia crispata</name>
    <name type="common">lettuce slug</name>
    <dbReference type="NCBI Taxonomy" id="231223"/>
    <lineage>
        <taxon>Eukaryota</taxon>
        <taxon>Metazoa</taxon>
        <taxon>Spiralia</taxon>
        <taxon>Lophotrochozoa</taxon>
        <taxon>Mollusca</taxon>
        <taxon>Gastropoda</taxon>
        <taxon>Heterobranchia</taxon>
        <taxon>Euthyneura</taxon>
        <taxon>Panpulmonata</taxon>
        <taxon>Sacoglossa</taxon>
        <taxon>Placobranchoidea</taxon>
        <taxon>Plakobranchidae</taxon>
        <taxon>Elysia</taxon>
    </lineage>
</organism>
<gene>
    <name evidence="1" type="ORF">RRG08_054792</name>
</gene>
<reference evidence="1" key="1">
    <citation type="journal article" date="2023" name="G3 (Bethesda)">
        <title>A reference genome for the long-term kleptoplast-retaining sea slug Elysia crispata morphotype clarki.</title>
        <authorList>
            <person name="Eastman K.E."/>
            <person name="Pendleton A.L."/>
            <person name="Shaikh M.A."/>
            <person name="Suttiyut T."/>
            <person name="Ogas R."/>
            <person name="Tomko P."/>
            <person name="Gavelis G."/>
            <person name="Widhalm J.R."/>
            <person name="Wisecaver J.H."/>
        </authorList>
    </citation>
    <scope>NUCLEOTIDE SEQUENCE</scope>
    <source>
        <strain evidence="1">ECLA1</strain>
    </source>
</reference>
<dbReference type="AlphaFoldDB" id="A0AAE1DI21"/>
<dbReference type="EMBL" id="JAWDGP010003748">
    <property type="protein sequence ID" value="KAK3771346.1"/>
    <property type="molecule type" value="Genomic_DNA"/>
</dbReference>
<comment type="caution">
    <text evidence="1">The sequence shown here is derived from an EMBL/GenBank/DDBJ whole genome shotgun (WGS) entry which is preliminary data.</text>
</comment>